<protein>
    <submittedName>
        <fullName evidence="1">Uncharacterized protein</fullName>
    </submittedName>
</protein>
<accession>L9KX06</accession>
<evidence type="ECO:0000313" key="2">
    <source>
        <dbReference type="Proteomes" id="UP000011518"/>
    </source>
</evidence>
<reference evidence="2" key="2">
    <citation type="journal article" date="2013" name="Nat. Commun.">
        <title>Genome of the Chinese tree shrew.</title>
        <authorList>
            <person name="Fan Y."/>
            <person name="Huang Z.Y."/>
            <person name="Cao C.C."/>
            <person name="Chen C.S."/>
            <person name="Chen Y.X."/>
            <person name="Fan D.D."/>
            <person name="He J."/>
            <person name="Hou H.L."/>
            <person name="Hu L."/>
            <person name="Hu X.T."/>
            <person name="Jiang X.T."/>
            <person name="Lai R."/>
            <person name="Lang Y.S."/>
            <person name="Liang B."/>
            <person name="Liao S.G."/>
            <person name="Mu D."/>
            <person name="Ma Y.Y."/>
            <person name="Niu Y.Y."/>
            <person name="Sun X.Q."/>
            <person name="Xia J.Q."/>
            <person name="Xiao J."/>
            <person name="Xiong Z.Q."/>
            <person name="Xu L."/>
            <person name="Yang L."/>
            <person name="Zhang Y."/>
            <person name="Zhao W."/>
            <person name="Zhao X.D."/>
            <person name="Zheng Y.T."/>
            <person name="Zhou J.M."/>
            <person name="Zhu Y.B."/>
            <person name="Zhang G.J."/>
            <person name="Wang J."/>
            <person name="Yao Y.G."/>
        </authorList>
    </citation>
    <scope>NUCLEOTIDE SEQUENCE [LARGE SCALE GENOMIC DNA]</scope>
</reference>
<keyword evidence="2" id="KW-1185">Reference proteome</keyword>
<organism evidence="1 2">
    <name type="scientific">Tupaia chinensis</name>
    <name type="common">Chinese tree shrew</name>
    <name type="synonym">Tupaia belangeri chinensis</name>
    <dbReference type="NCBI Taxonomy" id="246437"/>
    <lineage>
        <taxon>Eukaryota</taxon>
        <taxon>Metazoa</taxon>
        <taxon>Chordata</taxon>
        <taxon>Craniata</taxon>
        <taxon>Vertebrata</taxon>
        <taxon>Euteleostomi</taxon>
        <taxon>Mammalia</taxon>
        <taxon>Eutheria</taxon>
        <taxon>Euarchontoglires</taxon>
        <taxon>Scandentia</taxon>
        <taxon>Tupaiidae</taxon>
        <taxon>Tupaia</taxon>
    </lineage>
</organism>
<reference evidence="2" key="1">
    <citation type="submission" date="2012-07" db="EMBL/GenBank/DDBJ databases">
        <title>Genome of the Chinese tree shrew, a rising model animal genetically related to primates.</title>
        <authorList>
            <person name="Zhang G."/>
            <person name="Fan Y."/>
            <person name="Yao Y."/>
            <person name="Huang Z."/>
        </authorList>
    </citation>
    <scope>NUCLEOTIDE SEQUENCE [LARGE SCALE GENOMIC DNA]</scope>
</reference>
<name>L9KX06_TUPCH</name>
<sequence length="73" mass="7692">MEQLQRAPARGTVLVSALEQLQRAPARDTVLVSALEQLQRAPARDTVSGARVSLTGPAQATLAKDHMGARTSA</sequence>
<dbReference type="EMBL" id="KB320633">
    <property type="protein sequence ID" value="ELW66989.1"/>
    <property type="molecule type" value="Genomic_DNA"/>
</dbReference>
<proteinExistence type="predicted"/>
<dbReference type="InParanoid" id="L9KX06"/>
<evidence type="ECO:0000313" key="1">
    <source>
        <dbReference type="EMBL" id="ELW66989.1"/>
    </source>
</evidence>
<gene>
    <name evidence="1" type="ORF">TREES_T100020462</name>
</gene>
<dbReference type="Proteomes" id="UP000011518">
    <property type="component" value="Unassembled WGS sequence"/>
</dbReference>
<dbReference type="AlphaFoldDB" id="L9KX06"/>